<feature type="compositionally biased region" description="Basic and acidic residues" evidence="1">
    <location>
        <begin position="53"/>
        <end position="64"/>
    </location>
</feature>
<evidence type="ECO:0000256" key="1">
    <source>
        <dbReference type="SAM" id="MobiDB-lite"/>
    </source>
</evidence>
<accession>A0A078ASW2</accession>
<feature type="compositionally biased region" description="Acidic residues" evidence="1">
    <location>
        <begin position="65"/>
        <end position="84"/>
    </location>
</feature>
<protein>
    <submittedName>
        <fullName evidence="2">Uncharacterized protein</fullName>
    </submittedName>
</protein>
<dbReference type="EMBL" id="CCKQ01012684">
    <property type="protein sequence ID" value="CDW84302.1"/>
    <property type="molecule type" value="Genomic_DNA"/>
</dbReference>
<dbReference type="AlphaFoldDB" id="A0A078ASW2"/>
<dbReference type="InParanoid" id="A0A078ASW2"/>
<sequence length="365" mass="41770">MNQNQQNPAFKHSQSLQNTARKSSKKVIQQINGQGAIIPPPFQSQQSSTLSSGRKESKNIKIIDMEEDQEDEKNQSDEYEFDQQDDNRGVLNPIDQLANALQSSTSSSNGGIITSGGTGGGFATLVKEQSIANTSNSNSHNIIYNPATQYSQTQGEIDNRGSMFSHQIQDPSLRQTQNSFQLSIPSSYRVQDTILHSLEHFNHKIKDYRLRNNIEYYALQKATLEGKLDDKSPILHPNQNIFETSADNFCLFFKTDQHQVLQKRNKILKYPHYAQAQNSSSSFSNIHSDSKYQSRQKFEIALPMKNGQEPDSFAELQRDQNQNQYKLWCGKKKEDYKILNKKLNRESFEEDFRYSHALLDKNQQS</sequence>
<dbReference type="Proteomes" id="UP000039865">
    <property type="component" value="Unassembled WGS sequence"/>
</dbReference>
<gene>
    <name evidence="2" type="primary">Contig14729.g15685</name>
    <name evidence="2" type="ORF">STYLEM_13362</name>
</gene>
<reference evidence="2 3" key="1">
    <citation type="submission" date="2014-06" db="EMBL/GenBank/DDBJ databases">
        <authorList>
            <person name="Swart Estienne"/>
        </authorList>
    </citation>
    <scope>NUCLEOTIDE SEQUENCE [LARGE SCALE GENOMIC DNA]</scope>
    <source>
        <strain evidence="2 3">130c</strain>
    </source>
</reference>
<feature type="compositionally biased region" description="Polar residues" evidence="1">
    <location>
        <begin position="1"/>
        <end position="33"/>
    </location>
</feature>
<evidence type="ECO:0000313" key="2">
    <source>
        <dbReference type="EMBL" id="CDW84302.1"/>
    </source>
</evidence>
<feature type="compositionally biased region" description="Polar residues" evidence="1">
    <location>
        <begin position="43"/>
        <end position="52"/>
    </location>
</feature>
<proteinExistence type="predicted"/>
<evidence type="ECO:0000313" key="3">
    <source>
        <dbReference type="Proteomes" id="UP000039865"/>
    </source>
</evidence>
<organism evidence="2 3">
    <name type="scientific">Stylonychia lemnae</name>
    <name type="common">Ciliate</name>
    <dbReference type="NCBI Taxonomy" id="5949"/>
    <lineage>
        <taxon>Eukaryota</taxon>
        <taxon>Sar</taxon>
        <taxon>Alveolata</taxon>
        <taxon>Ciliophora</taxon>
        <taxon>Intramacronucleata</taxon>
        <taxon>Spirotrichea</taxon>
        <taxon>Stichotrichia</taxon>
        <taxon>Sporadotrichida</taxon>
        <taxon>Oxytrichidae</taxon>
        <taxon>Stylonychinae</taxon>
        <taxon>Stylonychia</taxon>
    </lineage>
</organism>
<name>A0A078ASW2_STYLE</name>
<feature type="region of interest" description="Disordered" evidence="1">
    <location>
        <begin position="1"/>
        <end position="90"/>
    </location>
</feature>
<keyword evidence="3" id="KW-1185">Reference proteome</keyword>